<sequence>MGQRPTAISYTKYPNRMKLSLEPGEVPFRVGDTLVVNLPYHTLADPIVVDIDNKPYFQAEVMRIFLEFPTVVSVIKER</sequence>
<proteinExistence type="predicted"/>
<keyword evidence="2" id="KW-1185">Reference proteome</keyword>
<evidence type="ECO:0000313" key="1">
    <source>
        <dbReference type="EMBL" id="SFF35275.1"/>
    </source>
</evidence>
<gene>
    <name evidence="1" type="ORF">SAMN05216167_15214</name>
</gene>
<dbReference type="EMBL" id="FOLQ01000052">
    <property type="protein sequence ID" value="SFF35275.1"/>
    <property type="molecule type" value="Genomic_DNA"/>
</dbReference>
<evidence type="ECO:0000313" key="2">
    <source>
        <dbReference type="Proteomes" id="UP000198598"/>
    </source>
</evidence>
<reference evidence="1 2" key="1">
    <citation type="submission" date="2016-10" db="EMBL/GenBank/DDBJ databases">
        <authorList>
            <person name="de Groot N.N."/>
        </authorList>
    </citation>
    <scope>NUCLEOTIDE SEQUENCE [LARGE SCALE GENOMIC DNA]</scope>
    <source>
        <strain evidence="1 2">DSM 26130</strain>
    </source>
</reference>
<accession>A0A1I2HYN7</accession>
<dbReference type="AlphaFoldDB" id="A0A1I2HYN7"/>
<organism evidence="1 2">
    <name type="scientific">Spirosoma endophyticum</name>
    <dbReference type="NCBI Taxonomy" id="662367"/>
    <lineage>
        <taxon>Bacteria</taxon>
        <taxon>Pseudomonadati</taxon>
        <taxon>Bacteroidota</taxon>
        <taxon>Cytophagia</taxon>
        <taxon>Cytophagales</taxon>
        <taxon>Cytophagaceae</taxon>
        <taxon>Spirosoma</taxon>
    </lineage>
</organism>
<name>A0A1I2HYN7_9BACT</name>
<protein>
    <submittedName>
        <fullName evidence="1">Uncharacterized protein</fullName>
    </submittedName>
</protein>
<dbReference type="Proteomes" id="UP000198598">
    <property type="component" value="Unassembled WGS sequence"/>
</dbReference>